<proteinExistence type="predicted"/>
<accession>A0A5N6K2L1</accession>
<gene>
    <name evidence="1" type="ORF">EYC80_009115</name>
</gene>
<organism evidence="1 2">
    <name type="scientific">Monilinia laxa</name>
    <name type="common">Brown rot fungus</name>
    <name type="synonym">Sclerotinia laxa</name>
    <dbReference type="NCBI Taxonomy" id="61186"/>
    <lineage>
        <taxon>Eukaryota</taxon>
        <taxon>Fungi</taxon>
        <taxon>Dikarya</taxon>
        <taxon>Ascomycota</taxon>
        <taxon>Pezizomycotina</taxon>
        <taxon>Leotiomycetes</taxon>
        <taxon>Helotiales</taxon>
        <taxon>Sclerotiniaceae</taxon>
        <taxon>Monilinia</taxon>
    </lineage>
</organism>
<evidence type="ECO:0000313" key="1">
    <source>
        <dbReference type="EMBL" id="KAB8296352.1"/>
    </source>
</evidence>
<dbReference type="EMBL" id="VIGI01000009">
    <property type="protein sequence ID" value="KAB8296352.1"/>
    <property type="molecule type" value="Genomic_DNA"/>
</dbReference>
<dbReference type="Proteomes" id="UP000326757">
    <property type="component" value="Unassembled WGS sequence"/>
</dbReference>
<comment type="caution">
    <text evidence="1">The sequence shown here is derived from an EMBL/GenBank/DDBJ whole genome shotgun (WGS) entry which is preliminary data.</text>
</comment>
<sequence>MAFLQHQEDTASLNSNTKDPGCYEGLQRRWPCTGTCDGECLASRGMSTVNAVMVKACICMARARDGGPIPCPASSLRCIPNPGFPAIRRNARSTDHETASESLICSATPGSAGCDVNLEGSSGYVLEESSSSTGVRLRYFTWRGGSAAAVARRSIPRGSFTRCVDEEFRLASSALANESWPGNHTCRLLPVVAESRCRVFKDTKNEQPM</sequence>
<keyword evidence="2" id="KW-1185">Reference proteome</keyword>
<evidence type="ECO:0000313" key="2">
    <source>
        <dbReference type="Proteomes" id="UP000326757"/>
    </source>
</evidence>
<name>A0A5N6K2L1_MONLA</name>
<protein>
    <submittedName>
        <fullName evidence="1">Uncharacterized protein</fullName>
    </submittedName>
</protein>
<reference evidence="1 2" key="1">
    <citation type="submission" date="2019-06" db="EMBL/GenBank/DDBJ databases">
        <title>Genome Sequence of the Brown Rot Fungal Pathogen Monilinia laxa.</title>
        <authorList>
            <person name="De Miccolis Angelini R.M."/>
            <person name="Landi L."/>
            <person name="Abate D."/>
            <person name="Pollastro S."/>
            <person name="Romanazzi G."/>
            <person name="Faretra F."/>
        </authorList>
    </citation>
    <scope>NUCLEOTIDE SEQUENCE [LARGE SCALE GENOMIC DNA]</scope>
    <source>
        <strain evidence="1 2">Mlax316</strain>
    </source>
</reference>
<dbReference type="AlphaFoldDB" id="A0A5N6K2L1"/>